<evidence type="ECO:0000313" key="1">
    <source>
        <dbReference type="EMBL" id="GMI16724.1"/>
    </source>
</evidence>
<dbReference type="OrthoDB" id="528704at2759"/>
<protein>
    <submittedName>
        <fullName evidence="1">Uncharacterized protein</fullName>
    </submittedName>
</protein>
<proteinExistence type="predicted"/>
<gene>
    <name evidence="1" type="ORF">TrLO_g3772</name>
</gene>
<dbReference type="Gene3D" id="3.30.260.10">
    <property type="entry name" value="TCP-1-like chaperonin intermediate domain"/>
    <property type="match status" value="1"/>
</dbReference>
<reference evidence="2" key="1">
    <citation type="journal article" date="2023" name="Commun. Biol.">
        <title>Genome analysis of Parmales, the sister group of diatoms, reveals the evolutionary specialization of diatoms from phago-mixotrophs to photoautotrophs.</title>
        <authorList>
            <person name="Ban H."/>
            <person name="Sato S."/>
            <person name="Yoshikawa S."/>
            <person name="Yamada K."/>
            <person name="Nakamura Y."/>
            <person name="Ichinomiya M."/>
            <person name="Sato N."/>
            <person name="Blanc-Mathieu R."/>
            <person name="Endo H."/>
            <person name="Kuwata A."/>
            <person name="Ogata H."/>
        </authorList>
    </citation>
    <scope>NUCLEOTIDE SEQUENCE [LARGE SCALE GENOMIC DNA]</scope>
    <source>
        <strain evidence="2">NIES 3700</strain>
    </source>
</reference>
<dbReference type="Pfam" id="PF00118">
    <property type="entry name" value="Cpn60_TCP1"/>
    <property type="match status" value="1"/>
</dbReference>
<dbReference type="Proteomes" id="UP001165122">
    <property type="component" value="Unassembled WGS sequence"/>
</dbReference>
<dbReference type="EMBL" id="BRXW01000262">
    <property type="protein sequence ID" value="GMI16724.1"/>
    <property type="molecule type" value="Genomic_DNA"/>
</dbReference>
<dbReference type="SUPFAM" id="SSF52029">
    <property type="entry name" value="GroEL apical domain-like"/>
    <property type="match status" value="1"/>
</dbReference>
<dbReference type="Gene3D" id="1.10.560.10">
    <property type="entry name" value="GroEL-like equatorial domain"/>
    <property type="match status" value="1"/>
</dbReference>
<comment type="caution">
    <text evidence="1">The sequence shown here is derived from an EMBL/GenBank/DDBJ whole genome shotgun (WGS) entry which is preliminary data.</text>
</comment>
<accession>A0A9W7FR68</accession>
<dbReference type="InterPro" id="IPR027413">
    <property type="entry name" value="GROEL-like_equatorial_sf"/>
</dbReference>
<name>A0A9W7FR68_9STRA</name>
<keyword evidence="2" id="KW-1185">Reference proteome</keyword>
<dbReference type="InterPro" id="IPR027410">
    <property type="entry name" value="TCP-1-like_intermed_sf"/>
</dbReference>
<organism evidence="1 2">
    <name type="scientific">Triparma laevis f. longispina</name>
    <dbReference type="NCBI Taxonomy" id="1714387"/>
    <lineage>
        <taxon>Eukaryota</taxon>
        <taxon>Sar</taxon>
        <taxon>Stramenopiles</taxon>
        <taxon>Ochrophyta</taxon>
        <taxon>Bolidophyceae</taxon>
        <taxon>Parmales</taxon>
        <taxon>Triparmaceae</taxon>
        <taxon>Triparma</taxon>
    </lineage>
</organism>
<dbReference type="InterPro" id="IPR002423">
    <property type="entry name" value="Cpn60/GroEL/TCP-1"/>
</dbReference>
<sequence>MNGVGNRFDFKVEGEMEVARLMRLGVEIVYSGVAAVFCQRQVHPRLAEYLEGKGVAVFHRLGLGRVGRVGRICGCRVVNDWEELLSGEVEGGGGDHLGKCALNGFEGFFPHKPVGVVQSAVGGGGGGGEIEIDTGPATVVLTGLTERMVKKKKEMCLDAIKMLEGVVRKDGGVGKGLGGAGCWETWVVDLVRREKWEGLGAWEKKGVEVWTDCLLRMVAGRGKIDEVEFEGGVKVETFGGGGGGGGGYGGRHGASFSANATGLARRVTMTDRNRNVVCVKNIQRDGGEQLKEAEVIESLDIVVASLNAASEAFQIMMNVGGACVIK</sequence>
<dbReference type="Gene3D" id="3.50.7.10">
    <property type="entry name" value="GroEL"/>
    <property type="match status" value="1"/>
</dbReference>
<evidence type="ECO:0000313" key="2">
    <source>
        <dbReference type="Proteomes" id="UP001165122"/>
    </source>
</evidence>
<dbReference type="InterPro" id="IPR027409">
    <property type="entry name" value="GroEL-like_apical_dom_sf"/>
</dbReference>
<dbReference type="AlphaFoldDB" id="A0A9W7FR68"/>
<dbReference type="GO" id="GO:0005524">
    <property type="term" value="F:ATP binding"/>
    <property type="evidence" value="ECO:0007669"/>
    <property type="project" value="InterPro"/>
</dbReference>